<organism evidence="14 15">
    <name type="scientific">Amphibalanus amphitrite</name>
    <name type="common">Striped barnacle</name>
    <name type="synonym">Balanus amphitrite</name>
    <dbReference type="NCBI Taxonomy" id="1232801"/>
    <lineage>
        <taxon>Eukaryota</taxon>
        <taxon>Metazoa</taxon>
        <taxon>Ecdysozoa</taxon>
        <taxon>Arthropoda</taxon>
        <taxon>Crustacea</taxon>
        <taxon>Multicrustacea</taxon>
        <taxon>Cirripedia</taxon>
        <taxon>Thoracica</taxon>
        <taxon>Thoracicalcarea</taxon>
        <taxon>Balanomorpha</taxon>
        <taxon>Balanoidea</taxon>
        <taxon>Balanidae</taxon>
        <taxon>Amphibalaninae</taxon>
        <taxon>Amphibalanus</taxon>
    </lineage>
</organism>
<evidence type="ECO:0000256" key="12">
    <source>
        <dbReference type="SAM" id="Phobius"/>
    </source>
</evidence>
<dbReference type="InterPro" id="IPR006603">
    <property type="entry name" value="PQ-loop_rpt"/>
</dbReference>
<evidence type="ECO:0000313" key="15">
    <source>
        <dbReference type="Proteomes" id="UP000440578"/>
    </source>
</evidence>
<comment type="caution">
    <text evidence="14">The sequence shown here is derived from an EMBL/GenBank/DDBJ whole genome shotgun (WGS) entry which is preliminary data.</text>
</comment>
<feature type="transmembrane region" description="Helical" evidence="12">
    <location>
        <begin position="344"/>
        <end position="363"/>
    </location>
</feature>
<feature type="transmembrane region" description="Helical" evidence="12">
    <location>
        <begin position="241"/>
        <end position="262"/>
    </location>
</feature>
<keyword evidence="9" id="KW-0458">Lysosome</keyword>
<keyword evidence="8 12" id="KW-0472">Membrane</keyword>
<dbReference type="GO" id="GO:0005765">
    <property type="term" value="C:lysosomal membrane"/>
    <property type="evidence" value="ECO:0007669"/>
    <property type="project" value="UniProtKB-SubCell"/>
</dbReference>
<reference evidence="14 15" key="1">
    <citation type="submission" date="2019-07" db="EMBL/GenBank/DDBJ databases">
        <title>Draft genome assembly of a fouling barnacle, Amphibalanus amphitrite (Darwin, 1854): The first reference genome for Thecostraca.</title>
        <authorList>
            <person name="Kim W."/>
        </authorList>
    </citation>
    <scope>NUCLEOTIDE SEQUENCE [LARGE SCALE GENOMIC DNA]</scope>
    <source>
        <strain evidence="14">SNU_AA5</strain>
        <tissue evidence="14">Soma without cirri and trophi</tissue>
    </source>
</reference>
<dbReference type="SMART" id="SM00679">
    <property type="entry name" value="CTNS"/>
    <property type="match status" value="2"/>
</dbReference>
<protein>
    <recommendedName>
        <fullName evidence="11">Cystinosin homolog</fullName>
    </recommendedName>
</protein>
<dbReference type="Proteomes" id="UP000440578">
    <property type="component" value="Unassembled WGS sequence"/>
</dbReference>
<name>A0A6A4X5W4_AMPAM</name>
<dbReference type="OrthoDB" id="75720at2759"/>
<keyword evidence="3" id="KW-0813">Transport</keyword>
<dbReference type="PANTHER" id="PTHR13131:SF5">
    <property type="entry name" value="CYSTINOSIN"/>
    <property type="match status" value="1"/>
</dbReference>
<evidence type="ECO:0000256" key="9">
    <source>
        <dbReference type="ARBA" id="ARBA00023228"/>
    </source>
</evidence>
<evidence type="ECO:0000256" key="2">
    <source>
        <dbReference type="ARBA" id="ARBA00006855"/>
    </source>
</evidence>
<dbReference type="AlphaFoldDB" id="A0A6A4X5W4"/>
<sequence>MRIRPREVLLLTVCLAALFGSAVSHVVPRAYTNGHDIRLEISKNGSFQVFFDAPVPEELTLTFHRSDESVLGELAPLQIAANSTETITVGLEPRHRGHCTVTANTSLPEDQFSASDVYVRVNVLETFGLDTFSSVVGWVYFAAWTVSFYPQIYTNYRRKSVVGLNFDFLALNLVGFTFYSVFNCGLYFSVAIQDMYFADHPYGLVPVAVNDVVFALHALFACIVTVLQCFIYERGGQTVSLAARGLLVVFALVIIITAIVAGCGVVNWLWFLYVFSYVKLAITIVKYVPQAYHNYQRRSTEGWAIGNVLLDFTGGSLSILQMFIDAYNYNDWSSIFGNPTKFGLGLFSVLFDILFMCQHYCLYRSRPDASELPTRSSISGTGNTHEAYTKF</sequence>
<dbReference type="GO" id="GO:0015293">
    <property type="term" value="F:symporter activity"/>
    <property type="evidence" value="ECO:0007669"/>
    <property type="project" value="UniProtKB-KW"/>
</dbReference>
<dbReference type="FunFam" id="1.20.1280.290:FF:000016">
    <property type="entry name" value="Cystinosin homolog"/>
    <property type="match status" value="1"/>
</dbReference>
<dbReference type="FunFam" id="1.20.1280.290:FF:000018">
    <property type="entry name" value="Cystinosin homolog"/>
    <property type="match status" value="1"/>
</dbReference>
<gene>
    <name evidence="14" type="ORF">FJT64_019257</name>
</gene>
<evidence type="ECO:0000256" key="13">
    <source>
        <dbReference type="SAM" id="SignalP"/>
    </source>
</evidence>
<proteinExistence type="inferred from homology"/>
<dbReference type="EMBL" id="VIIS01000383">
    <property type="protein sequence ID" value="KAF0309672.1"/>
    <property type="molecule type" value="Genomic_DNA"/>
</dbReference>
<evidence type="ECO:0000256" key="6">
    <source>
        <dbReference type="ARBA" id="ARBA00022847"/>
    </source>
</evidence>
<feature type="chain" id="PRO_5025663347" description="Cystinosin homolog" evidence="13">
    <location>
        <begin position="25"/>
        <end position="391"/>
    </location>
</feature>
<dbReference type="NCBIfam" id="TIGR00951">
    <property type="entry name" value="2A43"/>
    <property type="match status" value="1"/>
</dbReference>
<dbReference type="InterPro" id="IPR005282">
    <property type="entry name" value="LC_transporter"/>
</dbReference>
<evidence type="ECO:0000256" key="3">
    <source>
        <dbReference type="ARBA" id="ARBA00022448"/>
    </source>
</evidence>
<comment type="subcellular location">
    <subcellularLocation>
        <location evidence="1">Lysosome membrane</location>
        <topology evidence="1">Multi-pass membrane protein</topology>
    </subcellularLocation>
</comment>
<evidence type="ECO:0000256" key="5">
    <source>
        <dbReference type="ARBA" id="ARBA00022737"/>
    </source>
</evidence>
<dbReference type="PANTHER" id="PTHR13131">
    <property type="entry name" value="CYSTINOSIN"/>
    <property type="match status" value="1"/>
</dbReference>
<evidence type="ECO:0000256" key="7">
    <source>
        <dbReference type="ARBA" id="ARBA00022989"/>
    </source>
</evidence>
<feature type="transmembrane region" description="Helical" evidence="12">
    <location>
        <begin position="212"/>
        <end position="232"/>
    </location>
</feature>
<feature type="transmembrane region" description="Helical" evidence="12">
    <location>
        <begin position="135"/>
        <end position="156"/>
    </location>
</feature>
<feature type="signal peptide" evidence="13">
    <location>
        <begin position="1"/>
        <end position="24"/>
    </location>
</feature>
<feature type="transmembrane region" description="Helical" evidence="12">
    <location>
        <begin position="268"/>
        <end position="288"/>
    </location>
</feature>
<comment type="catalytic activity">
    <reaction evidence="10">
        <text>L-cystine(out) + H(+)(out) = L-cystine(in) + H(+)(in)</text>
        <dbReference type="Rhea" id="RHEA:66172"/>
        <dbReference type="ChEBI" id="CHEBI:15378"/>
        <dbReference type="ChEBI" id="CHEBI:35491"/>
    </reaction>
    <physiologicalReaction direction="left-to-right" evidence="10">
        <dbReference type="Rhea" id="RHEA:66173"/>
    </physiologicalReaction>
</comment>
<keyword evidence="13" id="KW-0732">Signal</keyword>
<comment type="similarity">
    <text evidence="2">Belongs to the cystinosin family.</text>
</comment>
<accession>A0A6A4X5W4</accession>
<evidence type="ECO:0000313" key="14">
    <source>
        <dbReference type="EMBL" id="KAF0309672.1"/>
    </source>
</evidence>
<keyword evidence="6" id="KW-0769">Symport</keyword>
<evidence type="ECO:0000256" key="8">
    <source>
        <dbReference type="ARBA" id="ARBA00023136"/>
    </source>
</evidence>
<evidence type="ECO:0000256" key="11">
    <source>
        <dbReference type="ARBA" id="ARBA00074957"/>
    </source>
</evidence>
<dbReference type="Pfam" id="PF04193">
    <property type="entry name" value="PQ-loop"/>
    <property type="match status" value="2"/>
</dbReference>
<feature type="transmembrane region" description="Helical" evidence="12">
    <location>
        <begin position="168"/>
        <end position="192"/>
    </location>
</feature>
<keyword evidence="7 12" id="KW-1133">Transmembrane helix</keyword>
<keyword evidence="5" id="KW-0677">Repeat</keyword>
<evidence type="ECO:0000256" key="1">
    <source>
        <dbReference type="ARBA" id="ARBA00004155"/>
    </source>
</evidence>
<keyword evidence="15" id="KW-1185">Reference proteome</keyword>
<evidence type="ECO:0000256" key="10">
    <source>
        <dbReference type="ARBA" id="ARBA00048473"/>
    </source>
</evidence>
<feature type="transmembrane region" description="Helical" evidence="12">
    <location>
        <begin position="300"/>
        <end position="324"/>
    </location>
</feature>
<evidence type="ECO:0000256" key="4">
    <source>
        <dbReference type="ARBA" id="ARBA00022692"/>
    </source>
</evidence>
<dbReference type="Gene3D" id="1.20.1280.290">
    <property type="match status" value="2"/>
</dbReference>
<dbReference type="GO" id="GO:0015184">
    <property type="term" value="F:L-cystine transmembrane transporter activity"/>
    <property type="evidence" value="ECO:0007669"/>
    <property type="project" value="TreeGrafter"/>
</dbReference>
<keyword evidence="4 12" id="KW-0812">Transmembrane</keyword>